<feature type="non-terminal residue" evidence="1">
    <location>
        <position position="1"/>
    </location>
</feature>
<accession>A0ABN7XJK0</accession>
<gene>
    <name evidence="1" type="ORF">GMARGA_LOCUS44287</name>
</gene>
<sequence length="73" mass="8371">QPISTTTGKEPISKPPQKQSFNYLLKSMATEKPDFLIEFLKQSNQSLSPEFNILQYAYTSTLKNLLTKFTELL</sequence>
<keyword evidence="2" id="KW-1185">Reference proteome</keyword>
<dbReference type="EMBL" id="CAJVQB010149625">
    <property type="protein sequence ID" value="CAG8855466.1"/>
    <property type="molecule type" value="Genomic_DNA"/>
</dbReference>
<evidence type="ECO:0000313" key="2">
    <source>
        <dbReference type="Proteomes" id="UP000789901"/>
    </source>
</evidence>
<organism evidence="1 2">
    <name type="scientific">Gigaspora margarita</name>
    <dbReference type="NCBI Taxonomy" id="4874"/>
    <lineage>
        <taxon>Eukaryota</taxon>
        <taxon>Fungi</taxon>
        <taxon>Fungi incertae sedis</taxon>
        <taxon>Mucoromycota</taxon>
        <taxon>Glomeromycotina</taxon>
        <taxon>Glomeromycetes</taxon>
        <taxon>Diversisporales</taxon>
        <taxon>Gigasporaceae</taxon>
        <taxon>Gigaspora</taxon>
    </lineage>
</organism>
<name>A0ABN7XJK0_GIGMA</name>
<feature type="non-terminal residue" evidence="1">
    <location>
        <position position="73"/>
    </location>
</feature>
<proteinExistence type="predicted"/>
<comment type="caution">
    <text evidence="1">The sequence shown here is derived from an EMBL/GenBank/DDBJ whole genome shotgun (WGS) entry which is preliminary data.</text>
</comment>
<evidence type="ECO:0000313" key="1">
    <source>
        <dbReference type="EMBL" id="CAG8855466.1"/>
    </source>
</evidence>
<reference evidence="1 2" key="1">
    <citation type="submission" date="2021-06" db="EMBL/GenBank/DDBJ databases">
        <authorList>
            <person name="Kallberg Y."/>
            <person name="Tangrot J."/>
            <person name="Rosling A."/>
        </authorList>
    </citation>
    <scope>NUCLEOTIDE SEQUENCE [LARGE SCALE GENOMIC DNA]</scope>
    <source>
        <strain evidence="1 2">120-4 pot B 10/14</strain>
    </source>
</reference>
<protein>
    <submittedName>
        <fullName evidence="1">45334_t:CDS:1</fullName>
    </submittedName>
</protein>
<dbReference type="Proteomes" id="UP000789901">
    <property type="component" value="Unassembled WGS sequence"/>
</dbReference>